<dbReference type="Pfam" id="PF18701">
    <property type="entry name" value="DUF5641"/>
    <property type="match status" value="1"/>
</dbReference>
<feature type="region of interest" description="Disordered" evidence="1">
    <location>
        <begin position="92"/>
        <end position="125"/>
    </location>
</feature>
<sequence>MRTKVGWVLSGPVTDLVSEKTSVNLVNTHVLKFATQPLTPDATDMTQELRRFWELEGGFNLRKFFSNSPTLMNQINENEVQLLADCNDEQDTLQTSESISQGESRSSQTLRMEHDQSYTRETTGNLSEPVEKFEQKILGVKWNYQEDCFVFDLGPIAQAAKECEPTKRNIISIASKFYDPLGFISPIIVQMKLLFQSLCDSGIEWDAPITEELKSKWLKLVNDLQETKPMTLSRCYFVHIKEKVLARLRCLNFSLCSCGVPCSYDHNAEICNICHSEDESSTAPETNDSKTRTLICSYPFTTYEEYCSELGQCELWRNGPPWLSEELQPNDELIDEPSPSEECLRELKKKPHHSPTTLLTEATGQGIKELMNIATFSNYHRLLRVTVYVQRFVRRLKANVKRRADKSQERLTNSWLEEINEAETLWLKEMQISLPGHLKYQDWRRQFGIFVDEKGITRCGGRLENANIHESAKHPILLDPRHQLTRLIINDIIIVHDENRSRSLWRLGRVMHLVRGNDGKVRGAKVKVAERGKKPTTLRRPIQKLYPIEIGNQDITQQKVDMDSTTIQPQKEESITQRPRRAAAVKPTEKRRELIRNEQL</sequence>
<accession>A0A6S7IGL6</accession>
<feature type="region of interest" description="Disordered" evidence="1">
    <location>
        <begin position="561"/>
        <end position="600"/>
    </location>
</feature>
<dbReference type="Pfam" id="PF05380">
    <property type="entry name" value="Peptidase_A17"/>
    <property type="match status" value="1"/>
</dbReference>
<evidence type="ECO:0000313" key="2">
    <source>
        <dbReference type="EMBL" id="CAB4016767.1"/>
    </source>
</evidence>
<dbReference type="AlphaFoldDB" id="A0A6S7IGL6"/>
<dbReference type="EMBL" id="CACRXK020009247">
    <property type="protein sequence ID" value="CAB4016767.1"/>
    <property type="molecule type" value="Genomic_DNA"/>
</dbReference>
<dbReference type="OrthoDB" id="8064011at2759"/>
<dbReference type="InterPro" id="IPR008042">
    <property type="entry name" value="Retrotrans_Pao"/>
</dbReference>
<proteinExistence type="predicted"/>
<protein>
    <submittedName>
        <fullName evidence="2">Uncharacterized protein</fullName>
    </submittedName>
</protein>
<feature type="compositionally biased region" description="Low complexity" evidence="1">
    <location>
        <begin position="96"/>
        <end position="108"/>
    </location>
</feature>
<keyword evidence="3" id="KW-1185">Reference proteome</keyword>
<evidence type="ECO:0000313" key="3">
    <source>
        <dbReference type="Proteomes" id="UP001152795"/>
    </source>
</evidence>
<dbReference type="PANTHER" id="PTHR47331:SF5">
    <property type="entry name" value="RIBONUCLEASE H"/>
    <property type="match status" value="1"/>
</dbReference>
<reference evidence="2" key="1">
    <citation type="submission" date="2020-04" db="EMBL/GenBank/DDBJ databases">
        <authorList>
            <person name="Alioto T."/>
            <person name="Alioto T."/>
            <person name="Gomez Garrido J."/>
        </authorList>
    </citation>
    <scope>NUCLEOTIDE SEQUENCE</scope>
    <source>
        <strain evidence="2">A484AB</strain>
    </source>
</reference>
<organism evidence="2 3">
    <name type="scientific">Paramuricea clavata</name>
    <name type="common">Red gorgonian</name>
    <name type="synonym">Violescent sea-whip</name>
    <dbReference type="NCBI Taxonomy" id="317549"/>
    <lineage>
        <taxon>Eukaryota</taxon>
        <taxon>Metazoa</taxon>
        <taxon>Cnidaria</taxon>
        <taxon>Anthozoa</taxon>
        <taxon>Octocorallia</taxon>
        <taxon>Malacalcyonacea</taxon>
        <taxon>Plexauridae</taxon>
        <taxon>Paramuricea</taxon>
    </lineage>
</organism>
<dbReference type="InterPro" id="IPR040676">
    <property type="entry name" value="DUF5641"/>
</dbReference>
<dbReference type="PANTHER" id="PTHR47331">
    <property type="entry name" value="PHD-TYPE DOMAIN-CONTAINING PROTEIN"/>
    <property type="match status" value="1"/>
</dbReference>
<evidence type="ECO:0000256" key="1">
    <source>
        <dbReference type="SAM" id="MobiDB-lite"/>
    </source>
</evidence>
<feature type="compositionally biased region" description="Basic and acidic residues" evidence="1">
    <location>
        <begin position="587"/>
        <end position="600"/>
    </location>
</feature>
<name>A0A6S7IGL6_PARCT</name>
<comment type="caution">
    <text evidence="2">The sequence shown here is derived from an EMBL/GenBank/DDBJ whole genome shotgun (WGS) entry which is preliminary data.</text>
</comment>
<dbReference type="Proteomes" id="UP001152795">
    <property type="component" value="Unassembled WGS sequence"/>
</dbReference>
<gene>
    <name evidence="2" type="ORF">PACLA_8A003574</name>
</gene>